<dbReference type="Gene3D" id="3.40.630.30">
    <property type="match status" value="1"/>
</dbReference>
<keyword evidence="5" id="KW-0689">Ribosomal protein</keyword>
<reference evidence="5 6" key="1">
    <citation type="submission" date="2019-02" db="EMBL/GenBank/DDBJ databases">
        <title>Sequencing the genomes of 1000 actinobacteria strains.</title>
        <authorList>
            <person name="Klenk H.-P."/>
        </authorList>
    </citation>
    <scope>NUCLEOTIDE SEQUENCE [LARGE SCALE GENOMIC DNA]</scope>
    <source>
        <strain evidence="5 6">DSM 17364</strain>
    </source>
</reference>
<gene>
    <name evidence="5" type="ORF">EV380_0791</name>
</gene>
<keyword evidence="6" id="KW-1185">Reference proteome</keyword>
<dbReference type="InterPro" id="IPR000182">
    <property type="entry name" value="GNAT_dom"/>
</dbReference>
<evidence type="ECO:0000256" key="1">
    <source>
        <dbReference type="ARBA" id="ARBA00008694"/>
    </source>
</evidence>
<dbReference type="Pfam" id="PF00583">
    <property type="entry name" value="Acetyltransf_1"/>
    <property type="match status" value="1"/>
</dbReference>
<dbReference type="PROSITE" id="PS51186">
    <property type="entry name" value="GNAT"/>
    <property type="match status" value="1"/>
</dbReference>
<organism evidence="5 6">
    <name type="scientific">Zhihengliuella halotolerans</name>
    <dbReference type="NCBI Taxonomy" id="370736"/>
    <lineage>
        <taxon>Bacteria</taxon>
        <taxon>Bacillati</taxon>
        <taxon>Actinomycetota</taxon>
        <taxon>Actinomycetes</taxon>
        <taxon>Micrococcales</taxon>
        <taxon>Micrococcaceae</taxon>
        <taxon>Zhihengliuella</taxon>
    </lineage>
</organism>
<dbReference type="SUPFAM" id="SSF55729">
    <property type="entry name" value="Acyl-CoA N-acyltransferases (Nat)"/>
    <property type="match status" value="1"/>
</dbReference>
<keyword evidence="5" id="KW-0687">Ribonucleoprotein</keyword>
<dbReference type="Proteomes" id="UP000292685">
    <property type="component" value="Unassembled WGS sequence"/>
</dbReference>
<dbReference type="EMBL" id="SHLA01000001">
    <property type="protein sequence ID" value="RZU61228.1"/>
    <property type="molecule type" value="Genomic_DNA"/>
</dbReference>
<feature type="domain" description="N-acetyltransferase" evidence="4">
    <location>
        <begin position="6"/>
        <end position="177"/>
    </location>
</feature>
<evidence type="ECO:0000313" key="5">
    <source>
        <dbReference type="EMBL" id="RZU61228.1"/>
    </source>
</evidence>
<sequence length="184" mass="20134">MSQNTCRIRPAEPRDVPVLLALITELAEYEREPDAVRNTGALLHEHLFGPDPKVFAHVAEETPTDDDGASAGDPAVVGMAIWFLNYSTWEGVHGIHLEDLYVRPSARKNGHGKALLATLAQLAVERDYARLEWAVLDWNELAIGFYDAIGADSMSGWTTRRLHGEALTAVAAHAPKALAEEPSE</sequence>
<keyword evidence="2" id="KW-0808">Transferase</keyword>
<name>A0A4Q8AAX8_9MICC</name>
<evidence type="ECO:0000256" key="3">
    <source>
        <dbReference type="ARBA" id="ARBA00023315"/>
    </source>
</evidence>
<dbReference type="FunFam" id="3.40.630.30:FF:000064">
    <property type="entry name" value="GNAT family acetyltransferase"/>
    <property type="match status" value="1"/>
</dbReference>
<dbReference type="OrthoDB" id="9805924at2"/>
<dbReference type="InterPro" id="IPR016181">
    <property type="entry name" value="Acyl_CoA_acyltransferase"/>
</dbReference>
<evidence type="ECO:0000313" key="6">
    <source>
        <dbReference type="Proteomes" id="UP000292685"/>
    </source>
</evidence>
<dbReference type="AlphaFoldDB" id="A0A4Q8AAX8"/>
<proteinExistence type="inferred from homology"/>
<dbReference type="PANTHER" id="PTHR10545:SF29">
    <property type="entry name" value="GH14572P-RELATED"/>
    <property type="match status" value="1"/>
</dbReference>
<evidence type="ECO:0000256" key="2">
    <source>
        <dbReference type="ARBA" id="ARBA00022679"/>
    </source>
</evidence>
<dbReference type="RefSeq" id="WP_130449492.1">
    <property type="nucleotide sequence ID" value="NZ_SHLA01000001.1"/>
</dbReference>
<dbReference type="GO" id="GO:0008080">
    <property type="term" value="F:N-acetyltransferase activity"/>
    <property type="evidence" value="ECO:0007669"/>
    <property type="project" value="TreeGrafter"/>
</dbReference>
<accession>A0A4Q8AAX8</accession>
<dbReference type="InterPro" id="IPR051016">
    <property type="entry name" value="Diverse_Substrate_AcTransf"/>
</dbReference>
<dbReference type="GO" id="GO:0005840">
    <property type="term" value="C:ribosome"/>
    <property type="evidence" value="ECO:0007669"/>
    <property type="project" value="UniProtKB-KW"/>
</dbReference>
<protein>
    <submittedName>
        <fullName evidence="5">Ribosomal protein S18 acetylase RimI-like enzyme</fullName>
    </submittedName>
</protein>
<comment type="similarity">
    <text evidence="1">Belongs to the acetyltransferase family.</text>
</comment>
<keyword evidence="3" id="KW-0012">Acyltransferase</keyword>
<dbReference type="PANTHER" id="PTHR10545">
    <property type="entry name" value="DIAMINE N-ACETYLTRANSFERASE"/>
    <property type="match status" value="1"/>
</dbReference>
<evidence type="ECO:0000259" key="4">
    <source>
        <dbReference type="PROSITE" id="PS51186"/>
    </source>
</evidence>
<comment type="caution">
    <text evidence="5">The sequence shown here is derived from an EMBL/GenBank/DDBJ whole genome shotgun (WGS) entry which is preliminary data.</text>
</comment>